<keyword evidence="4" id="KW-0337">GPI-anchor biosynthesis</keyword>
<comment type="caution">
    <text evidence="11">The sequence shown here is derived from an EMBL/GenBank/DDBJ whole genome shotgun (WGS) entry which is preliminary data.</text>
</comment>
<evidence type="ECO:0000313" key="12">
    <source>
        <dbReference type="Proteomes" id="UP001165289"/>
    </source>
</evidence>
<dbReference type="Pfam" id="PF10510">
    <property type="entry name" value="PIG-S"/>
    <property type="match status" value="2"/>
</dbReference>
<evidence type="ECO:0000256" key="2">
    <source>
        <dbReference type="ARBA" id="ARBA00004687"/>
    </source>
</evidence>
<dbReference type="AlphaFoldDB" id="A0AAV7K8P4"/>
<comment type="similarity">
    <text evidence="3">Belongs to the PIGS family.</text>
</comment>
<evidence type="ECO:0000256" key="7">
    <source>
        <dbReference type="ARBA" id="ARBA00022989"/>
    </source>
</evidence>
<accession>A0AAV7K8P4</accession>
<evidence type="ECO:0000256" key="8">
    <source>
        <dbReference type="ARBA" id="ARBA00023136"/>
    </source>
</evidence>
<organism evidence="11 12">
    <name type="scientific">Oopsacas minuta</name>
    <dbReference type="NCBI Taxonomy" id="111878"/>
    <lineage>
        <taxon>Eukaryota</taxon>
        <taxon>Metazoa</taxon>
        <taxon>Porifera</taxon>
        <taxon>Hexactinellida</taxon>
        <taxon>Hexasterophora</taxon>
        <taxon>Lyssacinosida</taxon>
        <taxon>Leucopsacidae</taxon>
        <taxon>Oopsacas</taxon>
    </lineage>
</organism>
<dbReference type="InterPro" id="IPR019540">
    <property type="entry name" value="PtdIno-glycan_biosynth_class_S"/>
</dbReference>
<keyword evidence="12" id="KW-1185">Reference proteome</keyword>
<sequence>MDIQKQIESRHRSDQNKAALFILIFIVTVGFPLWWKTTDIPRATLPYEQVSNLPDLELVEFKYKLFLVNNDNTITSQESADLSNELLQTWKSGDANVTLEIIQTTSIPVVARSNELVLVIEQCSLLRPSITNSTINICWGIQTKLLLLDFISNYSQSLQSFYFTRYCLYPPAAGIQISFTYILPYELGSHILPLFYSDIDQFYSQVSQPLRELINFTMDSQIYHFSVIPGFILQTVDEYYISEANISQVVNRIESYLNSYTLQKLKLNYLVYTPSLDNRPLGIRETYTGEYHNIALVDDWGTIILTGNDKDSNYSTILPPVIHNLKQLLKFPYIFFATDEVDLTEFYVFNQLEVNPWLYKQIQCYHNSAKNNLNSLIISISAEKNMFINTDIQLATLNALEQLEQCRHAYIQGELPSAYLHCKEGWEQSYKANYDPSILSLLYFPEDQKYAIYVPLFLPLGVILLRSAVVFIVGGGNYTEYQNLRDYCKRNQSSKQIIYGMTDLVNPENFLKELIELGESRPIPSN</sequence>
<name>A0AAV7K8P4_9METZ</name>
<reference evidence="11 12" key="1">
    <citation type="journal article" date="2023" name="BMC Biol.">
        <title>The compact genome of the sponge Oopsacas minuta (Hexactinellida) is lacking key metazoan core genes.</title>
        <authorList>
            <person name="Santini S."/>
            <person name="Schenkelaars Q."/>
            <person name="Jourda C."/>
            <person name="Duchesne M."/>
            <person name="Belahbib H."/>
            <person name="Rocher C."/>
            <person name="Selva M."/>
            <person name="Riesgo A."/>
            <person name="Vervoort M."/>
            <person name="Leys S.P."/>
            <person name="Kodjabachian L."/>
            <person name="Le Bivic A."/>
            <person name="Borchiellini C."/>
            <person name="Claverie J.M."/>
            <person name="Renard E."/>
        </authorList>
    </citation>
    <scope>NUCLEOTIDE SEQUENCE [LARGE SCALE GENOMIC DNA]</scope>
    <source>
        <strain evidence="11">SPO-2</strain>
    </source>
</reference>
<dbReference type="PANTHER" id="PTHR21072:SF13">
    <property type="entry name" value="GPI TRANSAMIDASE COMPONENT PIG-S"/>
    <property type="match status" value="1"/>
</dbReference>
<dbReference type="Proteomes" id="UP001165289">
    <property type="component" value="Unassembled WGS sequence"/>
</dbReference>
<evidence type="ECO:0000256" key="1">
    <source>
        <dbReference type="ARBA" id="ARBA00004477"/>
    </source>
</evidence>
<dbReference type="SUPFAM" id="SSF56815">
    <property type="entry name" value="Sec1/munc18-like (SM) proteins"/>
    <property type="match status" value="1"/>
</dbReference>
<dbReference type="InterPro" id="IPR036045">
    <property type="entry name" value="Sec1-like_sf"/>
</dbReference>
<keyword evidence="7 10" id="KW-1133">Transmembrane helix</keyword>
<gene>
    <name evidence="11" type="ORF">LOD99_345</name>
</gene>
<proteinExistence type="inferred from homology"/>
<dbReference type="PANTHER" id="PTHR21072">
    <property type="entry name" value="GPI TRANSAMIDASE COMPONENT PIG-S"/>
    <property type="match status" value="1"/>
</dbReference>
<evidence type="ECO:0000256" key="6">
    <source>
        <dbReference type="ARBA" id="ARBA00022824"/>
    </source>
</evidence>
<feature type="transmembrane region" description="Helical" evidence="10">
    <location>
        <begin position="450"/>
        <end position="475"/>
    </location>
</feature>
<keyword evidence="8 10" id="KW-0472">Membrane</keyword>
<evidence type="ECO:0000256" key="3">
    <source>
        <dbReference type="ARBA" id="ARBA00005316"/>
    </source>
</evidence>
<feature type="transmembrane region" description="Helical" evidence="10">
    <location>
        <begin position="18"/>
        <end position="35"/>
    </location>
</feature>
<dbReference type="Gene3D" id="3.40.50.1910">
    <property type="match status" value="1"/>
</dbReference>
<dbReference type="EMBL" id="JAKMXF010000111">
    <property type="protein sequence ID" value="KAI6657602.1"/>
    <property type="molecule type" value="Genomic_DNA"/>
</dbReference>
<keyword evidence="5 10" id="KW-0812">Transmembrane</keyword>
<dbReference type="InterPro" id="IPR027482">
    <property type="entry name" value="Sec1-like_dom2"/>
</dbReference>
<dbReference type="GO" id="GO:0042765">
    <property type="term" value="C:GPI-anchor transamidase complex"/>
    <property type="evidence" value="ECO:0007669"/>
    <property type="project" value="InterPro"/>
</dbReference>
<comment type="subcellular location">
    <subcellularLocation>
        <location evidence="1">Endoplasmic reticulum membrane</location>
        <topology evidence="1">Multi-pass membrane protein</topology>
    </subcellularLocation>
</comment>
<evidence type="ECO:0000256" key="5">
    <source>
        <dbReference type="ARBA" id="ARBA00022692"/>
    </source>
</evidence>
<keyword evidence="6" id="KW-0256">Endoplasmic reticulum</keyword>
<evidence type="ECO:0000256" key="10">
    <source>
        <dbReference type="SAM" id="Phobius"/>
    </source>
</evidence>
<evidence type="ECO:0000313" key="11">
    <source>
        <dbReference type="EMBL" id="KAI6657602.1"/>
    </source>
</evidence>
<evidence type="ECO:0000256" key="4">
    <source>
        <dbReference type="ARBA" id="ARBA00022502"/>
    </source>
</evidence>
<dbReference type="GO" id="GO:0016192">
    <property type="term" value="P:vesicle-mediated transport"/>
    <property type="evidence" value="ECO:0007669"/>
    <property type="project" value="InterPro"/>
</dbReference>
<protein>
    <submittedName>
        <fullName evidence="11">GPI transamidase component PIG-S-like</fullName>
    </submittedName>
</protein>
<dbReference type="GO" id="GO:0006506">
    <property type="term" value="P:GPI anchor biosynthetic process"/>
    <property type="evidence" value="ECO:0007669"/>
    <property type="project" value="UniProtKB-KW"/>
</dbReference>
<dbReference type="GO" id="GO:0016255">
    <property type="term" value="P:attachment of GPI anchor to protein"/>
    <property type="evidence" value="ECO:0007669"/>
    <property type="project" value="InterPro"/>
</dbReference>
<keyword evidence="9" id="KW-0325">Glycoprotein</keyword>
<comment type="pathway">
    <text evidence="2">Glycolipid biosynthesis; glycosylphosphatidylinositol-anchor biosynthesis.</text>
</comment>
<evidence type="ECO:0000256" key="9">
    <source>
        <dbReference type="ARBA" id="ARBA00023180"/>
    </source>
</evidence>